<dbReference type="InterPro" id="IPR004072">
    <property type="entry name" value="Vmron_rcpt_1"/>
</dbReference>
<reference evidence="12 13" key="1">
    <citation type="journal article" date="2020" name="Mol. Biol. Evol.">
        <title>Interspecific Gene Flow and the Evolution of Specialization in Black and White Rhinoceros.</title>
        <authorList>
            <person name="Moodley Y."/>
            <person name="Westbury M.V."/>
            <person name="Russo I.M."/>
            <person name="Gopalakrishnan S."/>
            <person name="Rakotoarivelo A."/>
            <person name="Olsen R.A."/>
            <person name="Prost S."/>
            <person name="Tunstall T."/>
            <person name="Ryder O.A."/>
            <person name="Dalen L."/>
            <person name="Bruford M.W."/>
        </authorList>
    </citation>
    <scope>NUCLEOTIDE SEQUENCE [LARGE SCALE GENOMIC DNA]</scope>
    <source>
        <strain evidence="12">SBR-YM</strain>
        <tissue evidence="12">Skin</tissue>
    </source>
</reference>
<feature type="transmembrane region" description="Helical" evidence="11">
    <location>
        <begin position="96"/>
        <end position="118"/>
    </location>
</feature>
<comment type="caution">
    <text evidence="12">The sequence shown here is derived from an EMBL/GenBank/DDBJ whole genome shotgun (WGS) entry which is preliminary data.</text>
</comment>
<evidence type="ECO:0000256" key="2">
    <source>
        <dbReference type="ARBA" id="ARBA00010663"/>
    </source>
</evidence>
<comment type="subcellular location">
    <subcellularLocation>
        <location evidence="1 11">Cell membrane</location>
        <topology evidence="1 11">Multi-pass membrane protein</topology>
    </subcellularLocation>
</comment>
<evidence type="ECO:0000256" key="3">
    <source>
        <dbReference type="ARBA" id="ARBA00022475"/>
    </source>
</evidence>
<dbReference type="GO" id="GO:0019236">
    <property type="term" value="P:response to pheromone"/>
    <property type="evidence" value="ECO:0007669"/>
    <property type="project" value="UniProtKB-KW"/>
</dbReference>
<evidence type="ECO:0000256" key="4">
    <source>
        <dbReference type="ARBA" id="ARBA00022507"/>
    </source>
</evidence>
<evidence type="ECO:0000256" key="8">
    <source>
        <dbReference type="ARBA" id="ARBA00023136"/>
    </source>
</evidence>
<keyword evidence="13" id="KW-1185">Reference proteome</keyword>
<dbReference type="EMBL" id="JACDTQ010000092">
    <property type="protein sequence ID" value="KAF5929506.1"/>
    <property type="molecule type" value="Genomic_DNA"/>
</dbReference>
<comment type="similarity">
    <text evidence="2 11">Belongs to the G-protein coupled receptor 1 family.</text>
</comment>
<proteinExistence type="inferred from homology"/>
<dbReference type="GO" id="GO:0016503">
    <property type="term" value="F:pheromone receptor activity"/>
    <property type="evidence" value="ECO:0007669"/>
    <property type="project" value="InterPro"/>
</dbReference>
<keyword evidence="8 11" id="KW-0472">Membrane</keyword>
<name>A0A7J7FP87_DICBM</name>
<organism evidence="12 13">
    <name type="scientific">Diceros bicornis minor</name>
    <name type="common">South-central black rhinoceros</name>
    <dbReference type="NCBI Taxonomy" id="77932"/>
    <lineage>
        <taxon>Eukaryota</taxon>
        <taxon>Metazoa</taxon>
        <taxon>Chordata</taxon>
        <taxon>Craniata</taxon>
        <taxon>Vertebrata</taxon>
        <taxon>Euteleostomi</taxon>
        <taxon>Mammalia</taxon>
        <taxon>Eutheria</taxon>
        <taxon>Laurasiatheria</taxon>
        <taxon>Perissodactyla</taxon>
        <taxon>Rhinocerotidae</taxon>
        <taxon>Diceros</taxon>
    </lineage>
</organism>
<feature type="transmembrane region" description="Helical" evidence="11">
    <location>
        <begin position="12"/>
        <end position="33"/>
    </location>
</feature>
<dbReference type="AlphaFoldDB" id="A0A7J7FP87"/>
<keyword evidence="6 11" id="KW-1133">Transmembrane helix</keyword>
<dbReference type="Pfam" id="PF03402">
    <property type="entry name" value="V1R"/>
    <property type="match status" value="1"/>
</dbReference>
<evidence type="ECO:0000313" key="13">
    <source>
        <dbReference type="Proteomes" id="UP000551758"/>
    </source>
</evidence>
<keyword evidence="7 11" id="KW-0297">G-protein coupled receptor</keyword>
<sequence length="141" mass="16328">MEFKIRSLKFIGFCCFLCWILHLLINSCIPIIVNGPLNVKNLNVKNDYGNRLSTRPSHEARATHIIVILLSYFVTFYSIYIILTIWMTLIANQGQWMVNISVLVASCFPTFSPFELIINDTRVSRFCFACRTRKTVFPNLL</sequence>
<feature type="transmembrane region" description="Helical" evidence="11">
    <location>
        <begin position="65"/>
        <end position="89"/>
    </location>
</feature>
<evidence type="ECO:0000256" key="7">
    <source>
        <dbReference type="ARBA" id="ARBA00023040"/>
    </source>
</evidence>
<gene>
    <name evidence="12" type="ORF">HPG69_007259</name>
</gene>
<keyword evidence="9 11" id="KW-0675">Receptor</keyword>
<evidence type="ECO:0000256" key="5">
    <source>
        <dbReference type="ARBA" id="ARBA00022692"/>
    </source>
</evidence>
<dbReference type="PANTHER" id="PTHR24062">
    <property type="entry name" value="VOMERONASAL TYPE-1 RECEPTOR"/>
    <property type="match status" value="1"/>
</dbReference>
<protein>
    <recommendedName>
        <fullName evidence="11">Vomeronasal type-1 receptor</fullName>
    </recommendedName>
</protein>
<keyword evidence="5 11" id="KW-0812">Transmembrane</keyword>
<evidence type="ECO:0000256" key="10">
    <source>
        <dbReference type="ARBA" id="ARBA00023224"/>
    </source>
</evidence>
<dbReference type="Proteomes" id="UP000551758">
    <property type="component" value="Unassembled WGS sequence"/>
</dbReference>
<evidence type="ECO:0000256" key="1">
    <source>
        <dbReference type="ARBA" id="ARBA00004651"/>
    </source>
</evidence>
<comment type="caution">
    <text evidence="11">Lacks conserved residue(s) required for the propagation of feature annotation.</text>
</comment>
<evidence type="ECO:0000256" key="6">
    <source>
        <dbReference type="ARBA" id="ARBA00022989"/>
    </source>
</evidence>
<keyword evidence="10 11" id="KW-0807">Transducer</keyword>
<evidence type="ECO:0000256" key="11">
    <source>
        <dbReference type="RuleBase" id="RU364061"/>
    </source>
</evidence>
<evidence type="ECO:0000256" key="9">
    <source>
        <dbReference type="ARBA" id="ARBA00023170"/>
    </source>
</evidence>
<keyword evidence="4 11" id="KW-0589">Pheromone response</keyword>
<evidence type="ECO:0000313" key="12">
    <source>
        <dbReference type="EMBL" id="KAF5929506.1"/>
    </source>
</evidence>
<dbReference type="GO" id="GO:0005886">
    <property type="term" value="C:plasma membrane"/>
    <property type="evidence" value="ECO:0007669"/>
    <property type="project" value="UniProtKB-SubCell"/>
</dbReference>
<accession>A0A7J7FP87</accession>
<keyword evidence="3 11" id="KW-1003">Cell membrane</keyword>